<reference evidence="4 5" key="1">
    <citation type="submission" date="2011-08" db="EMBL/GenBank/DDBJ databases">
        <title>The Genome Sequence of Clostridium hathewayi WAL-18680.</title>
        <authorList>
            <consortium name="The Broad Institute Genome Sequencing Platform"/>
            <person name="Earl A."/>
            <person name="Ward D."/>
            <person name="Feldgarden M."/>
            <person name="Gevers D."/>
            <person name="Finegold S.M."/>
            <person name="Summanen P.H."/>
            <person name="Molitoris D.R."/>
            <person name="Song M."/>
            <person name="Daigneault M."/>
            <person name="Allen-Vercoe E."/>
            <person name="Young S.K."/>
            <person name="Zeng Q."/>
            <person name="Gargeya S."/>
            <person name="Fitzgerald M."/>
            <person name="Haas B."/>
            <person name="Abouelleil A."/>
            <person name="Alvarado L."/>
            <person name="Arachchi H.M."/>
            <person name="Berlin A."/>
            <person name="Brown A."/>
            <person name="Chapman S.B."/>
            <person name="Chen Z."/>
            <person name="Dunbar C."/>
            <person name="Freedman E."/>
            <person name="Gearin G."/>
            <person name="Gellesch M."/>
            <person name="Goldberg J."/>
            <person name="Griggs A."/>
            <person name="Gujja S."/>
            <person name="Heiman D."/>
            <person name="Howarth C."/>
            <person name="Larson L."/>
            <person name="Lui A."/>
            <person name="MacDonald P.J.P."/>
            <person name="Montmayeur A."/>
            <person name="Murphy C."/>
            <person name="Neiman D."/>
            <person name="Pearson M."/>
            <person name="Priest M."/>
            <person name="Roberts A."/>
            <person name="Saif S."/>
            <person name="Shea T."/>
            <person name="Shenoy N."/>
            <person name="Sisk P."/>
            <person name="Stolte C."/>
            <person name="Sykes S."/>
            <person name="Wortman J."/>
            <person name="Nusbaum C."/>
            <person name="Birren B."/>
        </authorList>
    </citation>
    <scope>NUCLEOTIDE SEQUENCE [LARGE SCALE GENOMIC DNA]</scope>
    <source>
        <strain evidence="4 5">WAL-18680</strain>
    </source>
</reference>
<evidence type="ECO:0000259" key="3">
    <source>
        <dbReference type="PROSITE" id="PS50893"/>
    </source>
</evidence>
<name>G5IIL3_9FIRM</name>
<dbReference type="HOGENOM" id="CLU_000604_1_1_9"/>
<dbReference type="Pfam" id="PF00005">
    <property type="entry name" value="ABC_tran"/>
    <property type="match status" value="1"/>
</dbReference>
<dbReference type="Gene3D" id="3.40.50.300">
    <property type="entry name" value="P-loop containing nucleotide triphosphate hydrolases"/>
    <property type="match status" value="1"/>
</dbReference>
<evidence type="ECO:0000313" key="5">
    <source>
        <dbReference type="Proteomes" id="UP000005384"/>
    </source>
</evidence>
<evidence type="ECO:0000256" key="1">
    <source>
        <dbReference type="ARBA" id="ARBA00022741"/>
    </source>
</evidence>
<dbReference type="GO" id="GO:0016887">
    <property type="term" value="F:ATP hydrolysis activity"/>
    <property type="evidence" value="ECO:0007669"/>
    <property type="project" value="InterPro"/>
</dbReference>
<dbReference type="SUPFAM" id="SSF52540">
    <property type="entry name" value="P-loop containing nucleoside triphosphate hydrolases"/>
    <property type="match status" value="1"/>
</dbReference>
<evidence type="ECO:0000313" key="4">
    <source>
        <dbReference type="EMBL" id="EHI58648.1"/>
    </source>
</evidence>
<organism evidence="4 5">
    <name type="scientific">Hungatella hathewayi WAL-18680</name>
    <dbReference type="NCBI Taxonomy" id="742737"/>
    <lineage>
        <taxon>Bacteria</taxon>
        <taxon>Bacillati</taxon>
        <taxon>Bacillota</taxon>
        <taxon>Clostridia</taxon>
        <taxon>Lachnospirales</taxon>
        <taxon>Lachnospiraceae</taxon>
        <taxon>Hungatella</taxon>
    </lineage>
</organism>
<keyword evidence="1" id="KW-0547">Nucleotide-binding</keyword>
<dbReference type="RefSeq" id="WP_006781321.1">
    <property type="nucleotide sequence ID" value="NZ_CP040506.1"/>
</dbReference>
<sequence>MSLTVDIQKKLKDITLNISFETHEMGDITGILGASGCGKSMTLKCIAGIETPDKGRIMLNDRVLFDSEKKINRKTQERRVGYLFQHYALFPNMTVRQNVELALHGTKAEKSETASQYLELLRVSELADNYPSRLSGGQQQRVALARILASKPDVLMLDEPFSALDYYLKENLQLELLEVLSMYQGDILMVTHNRDEIYRFCQNIYVLDQGQVVTSGGTKQVFKDPKTIAAAKLTGCKNIEAIEIISGHHLRVPAWDADIHLQRTIPENTRAIGIRAHYFRLPEPGETENVLPCHCRQLLEDPFEVTIIMENGIWWKIPNDIWRKTYGQTVPERFMIPDESILFLV</sequence>
<protein>
    <recommendedName>
        <fullName evidence="3">ABC transporter domain-containing protein</fullName>
    </recommendedName>
</protein>
<proteinExistence type="predicted"/>
<dbReference type="InterPro" id="IPR027417">
    <property type="entry name" value="P-loop_NTPase"/>
</dbReference>
<dbReference type="InterPro" id="IPR050334">
    <property type="entry name" value="Molybdenum_import_ModC"/>
</dbReference>
<accession>G5IIL3</accession>
<dbReference type="PANTHER" id="PTHR43514">
    <property type="entry name" value="ABC TRANSPORTER I FAMILY MEMBER 10"/>
    <property type="match status" value="1"/>
</dbReference>
<dbReference type="Proteomes" id="UP000005384">
    <property type="component" value="Unassembled WGS sequence"/>
</dbReference>
<keyword evidence="5" id="KW-1185">Reference proteome</keyword>
<dbReference type="InterPro" id="IPR017871">
    <property type="entry name" value="ABC_transporter-like_CS"/>
</dbReference>
<dbReference type="PROSITE" id="PS50893">
    <property type="entry name" value="ABC_TRANSPORTER_2"/>
    <property type="match status" value="1"/>
</dbReference>
<evidence type="ECO:0000256" key="2">
    <source>
        <dbReference type="ARBA" id="ARBA00022840"/>
    </source>
</evidence>
<dbReference type="PROSITE" id="PS00211">
    <property type="entry name" value="ABC_TRANSPORTER_1"/>
    <property type="match status" value="1"/>
</dbReference>
<dbReference type="GO" id="GO:0005524">
    <property type="term" value="F:ATP binding"/>
    <property type="evidence" value="ECO:0007669"/>
    <property type="project" value="UniProtKB-KW"/>
</dbReference>
<dbReference type="PANTHER" id="PTHR43514:SF1">
    <property type="entry name" value="SULFATE_THIOSULFATE IMPORT ATP-BINDING PROTEIN CYSA"/>
    <property type="match status" value="1"/>
</dbReference>
<dbReference type="EMBL" id="ADLN01000092">
    <property type="protein sequence ID" value="EHI58648.1"/>
    <property type="molecule type" value="Genomic_DNA"/>
</dbReference>
<comment type="caution">
    <text evidence="4">The sequence shown here is derived from an EMBL/GenBank/DDBJ whole genome shotgun (WGS) entry which is preliminary data.</text>
</comment>
<dbReference type="SMART" id="SM00382">
    <property type="entry name" value="AAA"/>
    <property type="match status" value="1"/>
</dbReference>
<dbReference type="AlphaFoldDB" id="G5IIL3"/>
<dbReference type="OrthoDB" id="9802264at2"/>
<dbReference type="InterPro" id="IPR003593">
    <property type="entry name" value="AAA+_ATPase"/>
</dbReference>
<gene>
    <name evidence="4" type="ORF">HMPREF9473_03341</name>
</gene>
<feature type="domain" description="ABC transporter" evidence="3">
    <location>
        <begin position="1"/>
        <end position="234"/>
    </location>
</feature>
<keyword evidence="2" id="KW-0067">ATP-binding</keyword>
<dbReference type="InterPro" id="IPR003439">
    <property type="entry name" value="ABC_transporter-like_ATP-bd"/>
</dbReference>
<dbReference type="PATRIC" id="fig|742737.3.peg.3320"/>